<name>A0A9W4WT91_9GLOM</name>
<dbReference type="EMBL" id="CAMKVN010000024">
    <property type="protein sequence ID" value="CAI2162093.1"/>
    <property type="molecule type" value="Genomic_DNA"/>
</dbReference>
<gene>
    <name evidence="3" type="ORF">FWILDA_LOCUS382</name>
</gene>
<proteinExistence type="predicted"/>
<dbReference type="SUPFAM" id="SSF82109">
    <property type="entry name" value="MIR domain"/>
    <property type="match status" value="1"/>
</dbReference>
<sequence length="320" mass="37011">MNFPKYDGNIHPVEWVNDFQNHINLKEKLKADDNINYAISLVNATIKLPTGIDSFEKLCGETSKFISNFRQLCYNAEINDIDEQKKYLIQSLPSNNYLFDELSKRKEKINSTNVLIKEFEEIVTEESNLIRHGSIVALKHVVTGKYLSSIKDLNYKTGSEVQMVFVNDLFDSNALWKITFKSGKELASYTDIANFMCLEHKNSGKTLGIYIRSINGYKLYNDIKSPVTSHKEVNCNRSTNHNVQWKFKNSKLENYQGYLKSNDTINLCINNVKDQQVFLRSHDFQFTIGNDTFQEVVCHNERLGGSDEWCLELIKQKNMP</sequence>
<accession>A0A9W4WT91</accession>
<dbReference type="InterPro" id="IPR016093">
    <property type="entry name" value="MIR_motif"/>
</dbReference>
<dbReference type="SMART" id="SM00472">
    <property type="entry name" value="MIR"/>
    <property type="match status" value="1"/>
</dbReference>
<keyword evidence="1" id="KW-0677">Repeat</keyword>
<protein>
    <submittedName>
        <fullName evidence="3">13822_t:CDS:1</fullName>
    </submittedName>
</protein>
<reference evidence="3" key="1">
    <citation type="submission" date="2022-08" db="EMBL/GenBank/DDBJ databases">
        <authorList>
            <person name="Kallberg Y."/>
            <person name="Tangrot J."/>
            <person name="Rosling A."/>
        </authorList>
    </citation>
    <scope>NUCLEOTIDE SEQUENCE</scope>
    <source>
        <strain evidence="3">Wild A</strain>
    </source>
</reference>
<evidence type="ECO:0000256" key="1">
    <source>
        <dbReference type="ARBA" id="ARBA00022737"/>
    </source>
</evidence>
<dbReference type="CDD" id="cd23263">
    <property type="entry name" value="beta-trefoil_MIR"/>
    <property type="match status" value="1"/>
</dbReference>
<dbReference type="Gene3D" id="2.80.10.50">
    <property type="match status" value="1"/>
</dbReference>
<evidence type="ECO:0000259" key="2">
    <source>
        <dbReference type="PROSITE" id="PS50919"/>
    </source>
</evidence>
<evidence type="ECO:0000313" key="4">
    <source>
        <dbReference type="Proteomes" id="UP001153678"/>
    </source>
</evidence>
<dbReference type="Proteomes" id="UP001153678">
    <property type="component" value="Unassembled WGS sequence"/>
</dbReference>
<feature type="domain" description="MIR" evidence="2">
    <location>
        <begin position="127"/>
        <end position="181"/>
    </location>
</feature>
<keyword evidence="4" id="KW-1185">Reference proteome</keyword>
<dbReference type="PROSITE" id="PS50919">
    <property type="entry name" value="MIR"/>
    <property type="match status" value="1"/>
</dbReference>
<dbReference type="OrthoDB" id="5588846at2759"/>
<dbReference type="AlphaFoldDB" id="A0A9W4WT91"/>
<comment type="caution">
    <text evidence="3">The sequence shown here is derived from an EMBL/GenBank/DDBJ whole genome shotgun (WGS) entry which is preliminary data.</text>
</comment>
<evidence type="ECO:0000313" key="3">
    <source>
        <dbReference type="EMBL" id="CAI2162093.1"/>
    </source>
</evidence>
<organism evidence="3 4">
    <name type="scientific">Funneliformis geosporum</name>
    <dbReference type="NCBI Taxonomy" id="1117311"/>
    <lineage>
        <taxon>Eukaryota</taxon>
        <taxon>Fungi</taxon>
        <taxon>Fungi incertae sedis</taxon>
        <taxon>Mucoromycota</taxon>
        <taxon>Glomeromycotina</taxon>
        <taxon>Glomeromycetes</taxon>
        <taxon>Glomerales</taxon>
        <taxon>Glomeraceae</taxon>
        <taxon>Funneliformis</taxon>
    </lineage>
</organism>
<dbReference type="InterPro" id="IPR036300">
    <property type="entry name" value="MIR_dom_sf"/>
</dbReference>